<evidence type="ECO:0000256" key="2">
    <source>
        <dbReference type="ARBA" id="ARBA00022578"/>
    </source>
</evidence>
<evidence type="ECO:0000256" key="5">
    <source>
        <dbReference type="ARBA" id="ARBA00023125"/>
    </source>
</evidence>
<dbReference type="GO" id="GO:0032196">
    <property type="term" value="P:transposition"/>
    <property type="evidence" value="ECO:0007669"/>
    <property type="project" value="UniProtKB-KW"/>
</dbReference>
<dbReference type="Pfam" id="PF01385">
    <property type="entry name" value="OrfB_IS605"/>
    <property type="match status" value="1"/>
</dbReference>
<dbReference type="EMBL" id="JANYMP010000002">
    <property type="protein sequence ID" value="MCS7476428.1"/>
    <property type="molecule type" value="Genomic_DNA"/>
</dbReference>
<dbReference type="InterPro" id="IPR021027">
    <property type="entry name" value="Transposase_put_HTH"/>
</dbReference>
<evidence type="ECO:0000256" key="1">
    <source>
        <dbReference type="ARBA" id="ARBA00008761"/>
    </source>
</evidence>
<feature type="domain" description="Transposase putative helix-turn-helix" evidence="10">
    <location>
        <begin position="16"/>
        <end position="54"/>
    </location>
</feature>
<evidence type="ECO:0000259" key="10">
    <source>
        <dbReference type="Pfam" id="PF12323"/>
    </source>
</evidence>
<sequence>MRSQDIPENPLVTGVIQAYRFALAPTPEQDDLLRSHCGAQRYAYNWGLALAKAVMDQRQAETTYGIPDTGLTPPLNWSAYSLRKLWNHSKDDVAPWWGENSKEAYSSGLANLATALTNWNASKHGARRGPKIRFPRFKDKRRSMSCRFTTGSFGLADSDRRHVKLPRIGVVRTHESTRKLARHVERGTARIRSATITHHGGRWFCSLSVEIHRTDPAPARPASAVGVDLGVKSLAVLSTGEIITNPRHFDLAVPRLRRLQRQAARRSDPDRRTRRQPSQRWHRTRARIAKLHNAVANARRDSLHKLTTHLVRTHGTVVVEDLNVAGMLKNRRLARHVAGVGMGEFCRQLDYKTAWTGGTLHVADRWYPSSKTCSACGAVRTKLRLAERTFHCDECPLVLDRDLNAARNLAHLVVGFADGTSSPSCGATRNEPAGNPRQTRTARAAGIATGSPGPHPGQRRHRKETAASSTGTHTRFR</sequence>
<name>A0A9X2ZZY7_9PSEU</name>
<dbReference type="Pfam" id="PF07282">
    <property type="entry name" value="Cas12f1-like_TNB"/>
    <property type="match status" value="1"/>
</dbReference>
<dbReference type="InterPro" id="IPR010095">
    <property type="entry name" value="Cas12f1-like_TNB"/>
</dbReference>
<dbReference type="InterPro" id="IPR053470">
    <property type="entry name" value="RNA-guided_DNA_endonuclease"/>
</dbReference>
<keyword evidence="5" id="KW-0238">DNA-binding</keyword>
<feature type="compositionally biased region" description="Low complexity" evidence="7">
    <location>
        <begin position="439"/>
        <end position="450"/>
    </location>
</feature>
<keyword evidence="11" id="KW-0378">Hydrolase</keyword>
<feature type="region of interest" description="Disordered" evidence="7">
    <location>
        <begin position="421"/>
        <end position="477"/>
    </location>
</feature>
<comment type="similarity">
    <text evidence="1">In the C-terminal section; belongs to the transposase 35 family.</text>
</comment>
<dbReference type="GO" id="GO:0003677">
    <property type="term" value="F:DNA binding"/>
    <property type="evidence" value="ECO:0007669"/>
    <property type="project" value="UniProtKB-KW"/>
</dbReference>
<dbReference type="GO" id="GO:0004519">
    <property type="term" value="F:endonuclease activity"/>
    <property type="evidence" value="ECO:0007669"/>
    <property type="project" value="UniProtKB-KW"/>
</dbReference>
<keyword evidence="12" id="KW-1185">Reference proteome</keyword>
<dbReference type="InterPro" id="IPR001959">
    <property type="entry name" value="Transposase"/>
</dbReference>
<dbReference type="AlphaFoldDB" id="A0A9X2ZZY7"/>
<proteinExistence type="inferred from homology"/>
<protein>
    <submittedName>
        <fullName evidence="11">IS607 family element RNA-guided endonuclease TnpB</fullName>
    </submittedName>
</protein>
<accession>A0A9X2ZZY7</accession>
<evidence type="ECO:0000313" key="11">
    <source>
        <dbReference type="EMBL" id="MCS7476428.1"/>
    </source>
</evidence>
<dbReference type="GO" id="GO:0006310">
    <property type="term" value="P:DNA recombination"/>
    <property type="evidence" value="ECO:0007669"/>
    <property type="project" value="UniProtKB-KW"/>
</dbReference>
<dbReference type="NCBIfam" id="NF038280">
    <property type="entry name" value="IS607_TnpB"/>
    <property type="match status" value="1"/>
</dbReference>
<feature type="compositionally biased region" description="Basic residues" evidence="7">
    <location>
        <begin position="272"/>
        <end position="283"/>
    </location>
</feature>
<feature type="domain" description="Probable transposase IS891/IS1136/IS1341" evidence="8">
    <location>
        <begin position="207"/>
        <end position="330"/>
    </location>
</feature>
<keyword evidence="4" id="KW-0862">Zinc</keyword>
<evidence type="ECO:0000259" key="9">
    <source>
        <dbReference type="Pfam" id="PF07282"/>
    </source>
</evidence>
<feature type="compositionally biased region" description="Polar residues" evidence="7">
    <location>
        <begin position="466"/>
        <end position="477"/>
    </location>
</feature>
<keyword evidence="11" id="KW-0255">Endonuclease</keyword>
<evidence type="ECO:0000256" key="7">
    <source>
        <dbReference type="SAM" id="MobiDB-lite"/>
    </source>
</evidence>
<gene>
    <name evidence="11" type="primary">tnpB</name>
    <name evidence="11" type="ORF">NZH93_06160</name>
</gene>
<dbReference type="Proteomes" id="UP001141259">
    <property type="component" value="Unassembled WGS sequence"/>
</dbReference>
<dbReference type="RefSeq" id="WP_259621927.1">
    <property type="nucleotide sequence ID" value="NZ_JANYMP010000002.1"/>
</dbReference>
<comment type="caution">
    <text evidence="11">The sequence shown here is derived from an EMBL/GenBank/DDBJ whole genome shotgun (WGS) entry which is preliminary data.</text>
</comment>
<keyword evidence="11" id="KW-0540">Nuclease</keyword>
<feature type="region of interest" description="Disordered" evidence="7">
    <location>
        <begin position="260"/>
        <end position="283"/>
    </location>
</feature>
<dbReference type="NCBIfam" id="NF040570">
    <property type="entry name" value="guided_TnpB"/>
    <property type="match status" value="1"/>
</dbReference>
<evidence type="ECO:0000259" key="8">
    <source>
        <dbReference type="Pfam" id="PF01385"/>
    </source>
</evidence>
<dbReference type="NCBIfam" id="TIGR01766">
    <property type="entry name" value="IS200/IS605 family accessory protein TnpB-like domain"/>
    <property type="match status" value="1"/>
</dbReference>
<reference evidence="11" key="1">
    <citation type="submission" date="2022-08" db="EMBL/GenBank/DDBJ databases">
        <authorList>
            <person name="Tistechok S."/>
            <person name="Samborskyy M."/>
            <person name="Roman I."/>
        </authorList>
    </citation>
    <scope>NUCLEOTIDE SEQUENCE</scope>
    <source>
        <strain evidence="11">DSM 103496</strain>
    </source>
</reference>
<organism evidence="11 12">
    <name type="scientific">Umezawaea endophytica</name>
    <dbReference type="NCBI Taxonomy" id="1654476"/>
    <lineage>
        <taxon>Bacteria</taxon>
        <taxon>Bacillati</taxon>
        <taxon>Actinomycetota</taxon>
        <taxon>Actinomycetes</taxon>
        <taxon>Pseudonocardiales</taxon>
        <taxon>Pseudonocardiaceae</taxon>
        <taxon>Umezawaea</taxon>
    </lineage>
</organism>
<dbReference type="Pfam" id="PF12323">
    <property type="entry name" value="HTH_OrfB_IS605"/>
    <property type="match status" value="1"/>
</dbReference>
<dbReference type="GO" id="GO:0046872">
    <property type="term" value="F:metal ion binding"/>
    <property type="evidence" value="ECO:0007669"/>
    <property type="project" value="UniProtKB-KW"/>
</dbReference>
<evidence type="ECO:0000313" key="12">
    <source>
        <dbReference type="Proteomes" id="UP001141259"/>
    </source>
</evidence>
<evidence type="ECO:0000256" key="6">
    <source>
        <dbReference type="ARBA" id="ARBA00023172"/>
    </source>
</evidence>
<evidence type="ECO:0000256" key="3">
    <source>
        <dbReference type="ARBA" id="ARBA00022723"/>
    </source>
</evidence>
<feature type="domain" description="Cas12f1-like TNB" evidence="9">
    <location>
        <begin position="343"/>
        <end position="409"/>
    </location>
</feature>
<keyword evidence="2" id="KW-0815">Transposition</keyword>
<evidence type="ECO:0000256" key="4">
    <source>
        <dbReference type="ARBA" id="ARBA00022833"/>
    </source>
</evidence>
<keyword evidence="3" id="KW-0479">Metal-binding</keyword>
<keyword evidence="6" id="KW-0233">DNA recombination</keyword>